<sequence>MESKTQADLHSDDLAVDRFATAMKAKLAKSRQKGRGGWDDKTQCSGEHLANLLVEHLAKGNEGTFEDVANFAMMLHQRGESTDILAKKIDDNDRYVQELEHGYEQLNLWLLGILAEHESTGNATNTINEVRQYYTNMGNANGKK</sequence>
<comment type="caution">
    <text evidence="1">The sequence shown here is derived from an EMBL/GenBank/DDBJ whole genome shotgun (WGS) entry which is preliminary data.</text>
</comment>
<gene>
    <name evidence="1" type="ORF">DET50_13032</name>
</gene>
<evidence type="ECO:0000313" key="2">
    <source>
        <dbReference type="Proteomes" id="UP000252995"/>
    </source>
</evidence>
<dbReference type="EMBL" id="QNRO01000030">
    <property type="protein sequence ID" value="RBP21741.1"/>
    <property type="molecule type" value="Genomic_DNA"/>
</dbReference>
<organism evidence="1 2">
    <name type="scientific">Marinobacter pelagius</name>
    <dbReference type="NCBI Taxonomy" id="379482"/>
    <lineage>
        <taxon>Bacteria</taxon>
        <taxon>Pseudomonadati</taxon>
        <taxon>Pseudomonadota</taxon>
        <taxon>Gammaproteobacteria</taxon>
        <taxon>Pseudomonadales</taxon>
        <taxon>Marinobacteraceae</taxon>
        <taxon>Marinobacter</taxon>
    </lineage>
</organism>
<protein>
    <submittedName>
        <fullName evidence="1">Uncharacterized protein</fullName>
    </submittedName>
</protein>
<dbReference type="AlphaFoldDB" id="A0A366G4L5"/>
<dbReference type="Proteomes" id="UP000252995">
    <property type="component" value="Unassembled WGS sequence"/>
</dbReference>
<evidence type="ECO:0000313" key="1">
    <source>
        <dbReference type="EMBL" id="RBP21741.1"/>
    </source>
</evidence>
<accession>A0A366G4L5</accession>
<name>A0A366G4L5_9GAMM</name>
<proteinExistence type="predicted"/>
<reference evidence="1 2" key="1">
    <citation type="submission" date="2018-06" db="EMBL/GenBank/DDBJ databases">
        <title>Freshwater and sediment microbial communities from various areas in North America, analyzing microbe dynamics in response to fracking.</title>
        <authorList>
            <person name="Lamendella R."/>
        </authorList>
    </citation>
    <scope>NUCLEOTIDE SEQUENCE [LARGE SCALE GENOMIC DNA]</scope>
    <source>
        <strain evidence="1 2">114J</strain>
    </source>
</reference>